<dbReference type="InterPro" id="IPR006058">
    <property type="entry name" value="2Fe2S_fd_BS"/>
</dbReference>
<dbReference type="PROSITE" id="PS00197">
    <property type="entry name" value="2FE2S_FER_1"/>
    <property type="match status" value="1"/>
</dbReference>
<dbReference type="InterPro" id="IPR051452">
    <property type="entry name" value="Diverse_Oxidoreductases"/>
</dbReference>
<evidence type="ECO:0000256" key="5">
    <source>
        <dbReference type="ARBA" id="ARBA00023014"/>
    </source>
</evidence>
<protein>
    <submittedName>
        <fullName evidence="7">(2Fe-2S)-binding protein</fullName>
    </submittedName>
</protein>
<evidence type="ECO:0000259" key="6">
    <source>
        <dbReference type="PROSITE" id="PS51085"/>
    </source>
</evidence>
<dbReference type="Gene3D" id="3.10.20.30">
    <property type="match status" value="1"/>
</dbReference>
<dbReference type="PANTHER" id="PTHR44379">
    <property type="entry name" value="OXIDOREDUCTASE WITH IRON-SULFUR SUBUNIT"/>
    <property type="match status" value="1"/>
</dbReference>
<keyword evidence="5" id="KW-0411">Iron-sulfur</keyword>
<keyword evidence="1" id="KW-0001">2Fe-2S</keyword>
<dbReference type="FunFam" id="1.10.150.120:FF:000003">
    <property type="entry name" value="Carbon monoxide dehydrogenase, small subunit"/>
    <property type="match status" value="1"/>
</dbReference>
<dbReference type="GO" id="GO:0046872">
    <property type="term" value="F:metal ion binding"/>
    <property type="evidence" value="ECO:0007669"/>
    <property type="project" value="UniProtKB-KW"/>
</dbReference>
<evidence type="ECO:0000256" key="2">
    <source>
        <dbReference type="ARBA" id="ARBA00022723"/>
    </source>
</evidence>
<evidence type="ECO:0000256" key="4">
    <source>
        <dbReference type="ARBA" id="ARBA00023004"/>
    </source>
</evidence>
<name>A0A7C4EY55_9BACT</name>
<dbReference type="CDD" id="cd00207">
    <property type="entry name" value="fer2"/>
    <property type="match status" value="1"/>
</dbReference>
<proteinExistence type="predicted"/>
<dbReference type="EMBL" id="DTGT01000387">
    <property type="protein sequence ID" value="HGH61976.1"/>
    <property type="molecule type" value="Genomic_DNA"/>
</dbReference>
<dbReference type="InterPro" id="IPR036884">
    <property type="entry name" value="2Fe-2S-bd_dom_sf"/>
</dbReference>
<keyword evidence="2" id="KW-0479">Metal-binding</keyword>
<dbReference type="Gene3D" id="1.10.150.120">
    <property type="entry name" value="[2Fe-2S]-binding domain"/>
    <property type="match status" value="1"/>
</dbReference>
<comment type="caution">
    <text evidence="7">The sequence shown here is derived from an EMBL/GenBank/DDBJ whole genome shotgun (WGS) entry which is preliminary data.</text>
</comment>
<organism evidence="7">
    <name type="scientific">Desulfomonile tiedjei</name>
    <dbReference type="NCBI Taxonomy" id="2358"/>
    <lineage>
        <taxon>Bacteria</taxon>
        <taxon>Pseudomonadati</taxon>
        <taxon>Thermodesulfobacteriota</taxon>
        <taxon>Desulfomonilia</taxon>
        <taxon>Desulfomonilales</taxon>
        <taxon>Desulfomonilaceae</taxon>
        <taxon>Desulfomonile</taxon>
    </lineage>
</organism>
<keyword evidence="3" id="KW-0560">Oxidoreductase</keyword>
<dbReference type="Pfam" id="PF00111">
    <property type="entry name" value="Fer2"/>
    <property type="match status" value="1"/>
</dbReference>
<feature type="domain" description="2Fe-2S ferredoxin-type" evidence="6">
    <location>
        <begin position="4"/>
        <end position="80"/>
    </location>
</feature>
<reference evidence="7" key="1">
    <citation type="journal article" date="2020" name="mSystems">
        <title>Genome- and Community-Level Interaction Insights into Carbon Utilization and Element Cycling Functions of Hydrothermarchaeota in Hydrothermal Sediment.</title>
        <authorList>
            <person name="Zhou Z."/>
            <person name="Liu Y."/>
            <person name="Xu W."/>
            <person name="Pan J."/>
            <person name="Luo Z.H."/>
            <person name="Li M."/>
        </authorList>
    </citation>
    <scope>NUCLEOTIDE SEQUENCE [LARGE SCALE GENOMIC DNA]</scope>
    <source>
        <strain evidence="7">SpSt-769</strain>
    </source>
</reference>
<dbReference type="AlphaFoldDB" id="A0A7C4EY55"/>
<dbReference type="InterPro" id="IPR001041">
    <property type="entry name" value="2Fe-2S_ferredoxin-type"/>
</dbReference>
<dbReference type="PANTHER" id="PTHR44379:SF5">
    <property type="entry name" value="OXIDOREDUCTASE WITH IRON-SULFUR SUBUNIT"/>
    <property type="match status" value="1"/>
</dbReference>
<dbReference type="InterPro" id="IPR002888">
    <property type="entry name" value="2Fe-2S-bd"/>
</dbReference>
<dbReference type="GO" id="GO:0016491">
    <property type="term" value="F:oxidoreductase activity"/>
    <property type="evidence" value="ECO:0007669"/>
    <property type="project" value="UniProtKB-KW"/>
</dbReference>
<dbReference type="InterPro" id="IPR012675">
    <property type="entry name" value="Beta-grasp_dom_sf"/>
</dbReference>
<dbReference type="FunFam" id="3.10.20.30:FF:000020">
    <property type="entry name" value="Xanthine dehydrogenase iron-sulfur subunit"/>
    <property type="match status" value="1"/>
</dbReference>
<dbReference type="SUPFAM" id="SSF54292">
    <property type="entry name" value="2Fe-2S ferredoxin-like"/>
    <property type="match status" value="1"/>
</dbReference>
<evidence type="ECO:0000256" key="1">
    <source>
        <dbReference type="ARBA" id="ARBA00022714"/>
    </source>
</evidence>
<sequence>MKKYLLNITVNGRQEDLEIPAHRTLLEVLREDLGLTGTKEGCGEGVCGACTVLVDGKPVRSCLTLALEVEGRNITTIEGISKDGQLDPLQEAFVSRGAIQCGFCTPGMIMASKALLEENPCPSEDDIKFALAGHFCRCTGYAKILEAVKAASGADVASRDADRKEPAQG</sequence>
<dbReference type="InterPro" id="IPR036010">
    <property type="entry name" value="2Fe-2S_ferredoxin-like_sf"/>
</dbReference>
<dbReference type="Pfam" id="PF01799">
    <property type="entry name" value="Fer2_2"/>
    <property type="match status" value="1"/>
</dbReference>
<evidence type="ECO:0000313" key="7">
    <source>
        <dbReference type="EMBL" id="HGH61976.1"/>
    </source>
</evidence>
<dbReference type="SUPFAM" id="SSF47741">
    <property type="entry name" value="CO dehydrogenase ISP C-domain like"/>
    <property type="match status" value="1"/>
</dbReference>
<dbReference type="GO" id="GO:0051537">
    <property type="term" value="F:2 iron, 2 sulfur cluster binding"/>
    <property type="evidence" value="ECO:0007669"/>
    <property type="project" value="UniProtKB-KW"/>
</dbReference>
<keyword evidence="4" id="KW-0408">Iron</keyword>
<dbReference type="PROSITE" id="PS51085">
    <property type="entry name" value="2FE2S_FER_2"/>
    <property type="match status" value="1"/>
</dbReference>
<gene>
    <name evidence="7" type="ORF">ENV54_11850</name>
</gene>
<evidence type="ECO:0000256" key="3">
    <source>
        <dbReference type="ARBA" id="ARBA00023002"/>
    </source>
</evidence>
<accession>A0A7C4EY55</accession>